<name>A0A1S8WKT4_OPIVI</name>
<dbReference type="GO" id="GO:0016020">
    <property type="term" value="C:membrane"/>
    <property type="evidence" value="ECO:0007669"/>
    <property type="project" value="UniProtKB-SubCell"/>
</dbReference>
<evidence type="ECO:0000256" key="4">
    <source>
        <dbReference type="ARBA" id="ARBA00022692"/>
    </source>
</evidence>
<dbReference type="AlphaFoldDB" id="A0A1S8WKT4"/>
<reference evidence="11 12" key="1">
    <citation type="submission" date="2015-03" db="EMBL/GenBank/DDBJ databases">
        <title>Draft genome of the nematode, Opisthorchis viverrini.</title>
        <authorList>
            <person name="Mitreva M."/>
        </authorList>
    </citation>
    <scope>NUCLEOTIDE SEQUENCE [LARGE SCALE GENOMIC DNA]</scope>
    <source>
        <strain evidence="11">Khon Kaen</strain>
    </source>
</reference>
<keyword evidence="2" id="KW-0444">Lipid biosynthesis</keyword>
<dbReference type="GO" id="GO:0006633">
    <property type="term" value="P:fatty acid biosynthetic process"/>
    <property type="evidence" value="ECO:0007669"/>
    <property type="project" value="UniProtKB-KW"/>
</dbReference>
<evidence type="ECO:0000256" key="10">
    <source>
        <dbReference type="SAM" id="Phobius"/>
    </source>
</evidence>
<dbReference type="GO" id="GO:0009922">
    <property type="term" value="F:fatty acid elongase activity"/>
    <property type="evidence" value="ECO:0007669"/>
    <property type="project" value="InterPro"/>
</dbReference>
<evidence type="ECO:0000256" key="7">
    <source>
        <dbReference type="ARBA" id="ARBA00023098"/>
    </source>
</evidence>
<gene>
    <name evidence="11" type="ORF">X801_09143</name>
</gene>
<keyword evidence="3" id="KW-0808">Transferase</keyword>
<keyword evidence="4 10" id="KW-0812">Transmembrane</keyword>
<evidence type="ECO:0000256" key="2">
    <source>
        <dbReference type="ARBA" id="ARBA00022516"/>
    </source>
</evidence>
<keyword evidence="6 10" id="KW-1133">Transmembrane helix</keyword>
<accession>A0A1S8WKT4</accession>
<evidence type="ECO:0000256" key="1">
    <source>
        <dbReference type="ARBA" id="ARBA00004141"/>
    </source>
</evidence>
<dbReference type="EMBL" id="KV906255">
    <property type="protein sequence ID" value="OON15052.1"/>
    <property type="molecule type" value="Genomic_DNA"/>
</dbReference>
<protein>
    <submittedName>
        <fullName evidence="11">Uncharacterized protein</fullName>
    </submittedName>
</protein>
<organism evidence="11 12">
    <name type="scientific">Opisthorchis viverrini</name>
    <name type="common">Southeast Asian liver fluke</name>
    <dbReference type="NCBI Taxonomy" id="6198"/>
    <lineage>
        <taxon>Eukaryota</taxon>
        <taxon>Metazoa</taxon>
        <taxon>Spiralia</taxon>
        <taxon>Lophotrochozoa</taxon>
        <taxon>Platyhelminthes</taxon>
        <taxon>Trematoda</taxon>
        <taxon>Digenea</taxon>
        <taxon>Opisthorchiida</taxon>
        <taxon>Opisthorchiata</taxon>
        <taxon>Opisthorchiidae</taxon>
        <taxon>Opisthorchis</taxon>
    </lineage>
</organism>
<evidence type="ECO:0000313" key="12">
    <source>
        <dbReference type="Proteomes" id="UP000243686"/>
    </source>
</evidence>
<proteinExistence type="predicted"/>
<evidence type="ECO:0000256" key="5">
    <source>
        <dbReference type="ARBA" id="ARBA00022832"/>
    </source>
</evidence>
<dbReference type="Proteomes" id="UP000243686">
    <property type="component" value="Unassembled WGS sequence"/>
</dbReference>
<keyword evidence="5" id="KW-0276">Fatty acid metabolism</keyword>
<keyword evidence="12" id="KW-1185">Reference proteome</keyword>
<evidence type="ECO:0000256" key="8">
    <source>
        <dbReference type="ARBA" id="ARBA00023136"/>
    </source>
</evidence>
<keyword evidence="7" id="KW-0443">Lipid metabolism</keyword>
<comment type="subcellular location">
    <subcellularLocation>
        <location evidence="1">Membrane</location>
        <topology evidence="1">Multi-pass membrane protein</topology>
    </subcellularLocation>
</comment>
<evidence type="ECO:0000313" key="11">
    <source>
        <dbReference type="EMBL" id="OON15052.1"/>
    </source>
</evidence>
<keyword evidence="9" id="KW-0275">Fatty acid biosynthesis</keyword>
<dbReference type="InterPro" id="IPR002076">
    <property type="entry name" value="ELO_fam"/>
</dbReference>
<sequence>MIPYTCMMAKWIPDGQVFTLVWANGSVHVVMYTYYALAALGPAWRRFLWWKRYLTILQMCINHAALQQAEECQLGYGFINIYE</sequence>
<feature type="transmembrane region" description="Helical" evidence="10">
    <location>
        <begin position="20"/>
        <end position="44"/>
    </location>
</feature>
<evidence type="ECO:0000256" key="3">
    <source>
        <dbReference type="ARBA" id="ARBA00022679"/>
    </source>
</evidence>
<keyword evidence="8 10" id="KW-0472">Membrane</keyword>
<evidence type="ECO:0000256" key="9">
    <source>
        <dbReference type="ARBA" id="ARBA00023160"/>
    </source>
</evidence>
<dbReference type="Pfam" id="PF01151">
    <property type="entry name" value="ELO"/>
    <property type="match status" value="1"/>
</dbReference>
<evidence type="ECO:0000256" key="6">
    <source>
        <dbReference type="ARBA" id="ARBA00022989"/>
    </source>
</evidence>